<feature type="transmembrane region" description="Helical" evidence="1">
    <location>
        <begin position="62"/>
        <end position="80"/>
    </location>
</feature>
<dbReference type="Proteomes" id="UP001165590">
    <property type="component" value="Unassembled WGS sequence"/>
</dbReference>
<keyword evidence="3" id="KW-1185">Reference proteome</keyword>
<dbReference type="InterPro" id="IPR025238">
    <property type="entry name" value="DUF4184"/>
</dbReference>
<feature type="transmembrane region" description="Helical" evidence="1">
    <location>
        <begin position="111"/>
        <end position="128"/>
    </location>
</feature>
<evidence type="ECO:0000313" key="3">
    <source>
        <dbReference type="Proteomes" id="UP001165590"/>
    </source>
</evidence>
<feature type="transmembrane region" description="Helical" evidence="1">
    <location>
        <begin position="240"/>
        <end position="261"/>
    </location>
</feature>
<dbReference type="EMBL" id="JAIFZO010000002">
    <property type="protein sequence ID" value="MCX4238605.1"/>
    <property type="molecule type" value="Genomic_DNA"/>
</dbReference>
<organism evidence="2 3">
    <name type="scientific">Streptomyces ortus</name>
    <dbReference type="NCBI Taxonomy" id="2867268"/>
    <lineage>
        <taxon>Bacteria</taxon>
        <taxon>Bacillati</taxon>
        <taxon>Actinomycetota</taxon>
        <taxon>Actinomycetes</taxon>
        <taxon>Kitasatosporales</taxon>
        <taxon>Streptomycetaceae</taxon>
        <taxon>Streptomyces</taxon>
    </lineage>
</organism>
<keyword evidence="1" id="KW-0472">Membrane</keyword>
<dbReference type="RefSeq" id="WP_267030880.1">
    <property type="nucleotide sequence ID" value="NZ_JAIFZO010000002.1"/>
</dbReference>
<gene>
    <name evidence="2" type="ORF">K3769_38695</name>
</gene>
<accession>A0ABT3VIV9</accession>
<keyword evidence="1" id="KW-1133">Transmembrane helix</keyword>
<evidence type="ECO:0000313" key="2">
    <source>
        <dbReference type="EMBL" id="MCX4238605.1"/>
    </source>
</evidence>
<feature type="transmembrane region" description="Helical" evidence="1">
    <location>
        <begin position="197"/>
        <end position="220"/>
    </location>
</feature>
<protein>
    <submittedName>
        <fullName evidence="2">DUF4184 family protein</fullName>
    </submittedName>
</protein>
<evidence type="ECO:0000256" key="1">
    <source>
        <dbReference type="SAM" id="Phobius"/>
    </source>
</evidence>
<feature type="transmembrane region" description="Helical" evidence="1">
    <location>
        <begin position="158"/>
        <end position="176"/>
    </location>
</feature>
<keyword evidence="1" id="KW-0812">Transmembrane</keyword>
<comment type="caution">
    <text evidence="2">The sequence shown here is derived from an EMBL/GenBank/DDBJ whole genome shotgun (WGS) entry which is preliminary data.</text>
</comment>
<proteinExistence type="predicted"/>
<name>A0ABT3VIV9_9ACTN</name>
<dbReference type="Pfam" id="PF13803">
    <property type="entry name" value="DUF4184"/>
    <property type="match status" value="1"/>
</dbReference>
<sequence length="273" mass="28937">MPFTLSHPAAVLPLMRRPFGRAALVAGAVAPDMPYYVVTTGLPVSAQSWYEPFTNATTSHTALGAATVSLPYALALWALFRAGRRPTASLLPATGPSPLPPRTAGAPIRRAGWIVASALIGIATHLAWDAFTHHDGFFVTHAPWLTSPLAGSLTWARALQHLSTIGGLAAIALYVWRGRARLLTDRVRAGLSDTPRSRAVLAVALLALLGAFGRAWWLAATQPTNGLPPGVRTEGLLSDAAKGAGVALTGLWILHLAGWWIRHAVKSPQRDGR</sequence>
<reference evidence="2" key="1">
    <citation type="journal article" date="2022" name="bioRxiv">
        <title>Discovery and biosynthetic assessment of Streptomyces ortus sp nov. isolated from a deep-sea sponge.</title>
        <authorList>
            <person name="Williams S.E."/>
        </authorList>
    </citation>
    <scope>NUCLEOTIDE SEQUENCE</scope>
    <source>
        <strain evidence="2">A15ISP2-DRY2</strain>
    </source>
</reference>